<evidence type="ECO:0000313" key="3">
    <source>
        <dbReference type="Proteomes" id="UP000184232"/>
    </source>
</evidence>
<dbReference type="Proteomes" id="UP000184232">
    <property type="component" value="Unassembled WGS sequence"/>
</dbReference>
<sequence>METTMLHGVNPDQLKELISISVKNEIEVLKKEFQPKEPDSYLTREETKSLLKISNFCLHNWMNKGILKPYKVGNRTYFKRSDIEEIINNSNK</sequence>
<dbReference type="InterPro" id="IPR041657">
    <property type="entry name" value="HTH_17"/>
</dbReference>
<dbReference type="RefSeq" id="WP_072781380.1">
    <property type="nucleotide sequence ID" value="NZ_CP045292.1"/>
</dbReference>
<organism evidence="2 3">
    <name type="scientific">Flavobacterium haoranii</name>
    <dbReference type="NCBI Taxonomy" id="683124"/>
    <lineage>
        <taxon>Bacteria</taxon>
        <taxon>Pseudomonadati</taxon>
        <taxon>Bacteroidota</taxon>
        <taxon>Flavobacteriia</taxon>
        <taxon>Flavobacteriales</taxon>
        <taxon>Flavobacteriaceae</taxon>
        <taxon>Flavobacterium</taxon>
    </lineage>
</organism>
<proteinExistence type="predicted"/>
<reference evidence="3" key="1">
    <citation type="submission" date="2016-11" db="EMBL/GenBank/DDBJ databases">
        <authorList>
            <person name="Varghese N."/>
            <person name="Submissions S."/>
        </authorList>
    </citation>
    <scope>NUCLEOTIDE SEQUENCE [LARGE SCALE GENOMIC DNA]</scope>
    <source>
        <strain evidence="3">DSM 22807</strain>
    </source>
</reference>
<protein>
    <submittedName>
        <fullName evidence="2">Helix-turn-helix domain-containing protein</fullName>
    </submittedName>
</protein>
<dbReference type="EMBL" id="FQZH01000001">
    <property type="protein sequence ID" value="SHI67598.1"/>
    <property type="molecule type" value="Genomic_DNA"/>
</dbReference>
<dbReference type="OrthoDB" id="1097811at2"/>
<dbReference type="InterPro" id="IPR009061">
    <property type="entry name" value="DNA-bd_dom_put_sf"/>
</dbReference>
<dbReference type="STRING" id="683124.SAMN05444337_0532"/>
<gene>
    <name evidence="2" type="ORF">SAMN05444337_0532</name>
</gene>
<dbReference type="AlphaFoldDB" id="A0A1M6D3P2"/>
<name>A0A1M6D3P2_9FLAO</name>
<evidence type="ECO:0000313" key="2">
    <source>
        <dbReference type="EMBL" id="SHI67598.1"/>
    </source>
</evidence>
<dbReference type="SUPFAM" id="SSF46955">
    <property type="entry name" value="Putative DNA-binding domain"/>
    <property type="match status" value="1"/>
</dbReference>
<evidence type="ECO:0000259" key="1">
    <source>
        <dbReference type="Pfam" id="PF12728"/>
    </source>
</evidence>
<feature type="domain" description="Helix-turn-helix" evidence="1">
    <location>
        <begin position="41"/>
        <end position="89"/>
    </location>
</feature>
<dbReference type="Pfam" id="PF12728">
    <property type="entry name" value="HTH_17"/>
    <property type="match status" value="1"/>
</dbReference>
<accession>A0A1M6D3P2</accession>
<keyword evidence="3" id="KW-1185">Reference proteome</keyword>